<sequence>MDTNNTPASWAGRVSPSDPRSHVSQDNLTPSSMGPGPRACQPCAAAKAKCIFLSEDLSNNGKCRRCDRLHKDCVLQVPATRKKKIHKITRVAQLEEKLDGIVSLLKSAHPKDSEPPAESSSSGSNGPSPPNVLPYEQNRWPLTPPTTTPQSFEMDTRFQIPNLAVPSHQELFRNDPDSLLTLYRCYMTDQFPFVVIPMGVTAEDLSRTRPFVLRVILMVANVRDMQKAHMEEEIMEYLADHMIMKAEKSLDLLQGLLILIAWYHFHIHLARRLTTLMQLATALLIDLGLNSEHITSQKSDGSTLKAFPEDLPRSNPRTLEGKRAFLGMTYISSIVSVYVKHMDAIRFSKYTEDCCQSVEEHAQYPSDQILVQLIRLQHIAEQVQDALPHDVTDISPSSAAPVALCIKILQTKLHKLQGLLPIHLQHNAFLLMQYHSTLVFLNEMAMKVPVPTRHLALHTCLTSIQSFLSLLGSVRTEESFKFTYCYWTQLTHILIVLGKISCFECEDWDLRHVRDVLDLSIVLDGFIARFEITVATRGSSELYQRITPRFRQYKELFEKKRASVMKDDEIWQDRMQHMNSDQQDVALGDMMQLDEAFWQEIMGDWGNNWQ</sequence>
<keyword evidence="2" id="KW-0805">Transcription regulation</keyword>
<dbReference type="PANTHER" id="PTHR31845">
    <property type="entry name" value="FINGER DOMAIN PROTEIN, PUTATIVE-RELATED"/>
    <property type="match status" value="1"/>
</dbReference>
<feature type="region of interest" description="Disordered" evidence="6">
    <location>
        <begin position="1"/>
        <end position="39"/>
    </location>
</feature>
<organism evidence="7 8">
    <name type="scientific">Phlyctema vagabunda</name>
    <dbReference type="NCBI Taxonomy" id="108571"/>
    <lineage>
        <taxon>Eukaryota</taxon>
        <taxon>Fungi</taxon>
        <taxon>Dikarya</taxon>
        <taxon>Ascomycota</taxon>
        <taxon>Pezizomycotina</taxon>
        <taxon>Leotiomycetes</taxon>
        <taxon>Helotiales</taxon>
        <taxon>Dermateaceae</taxon>
        <taxon>Phlyctema</taxon>
    </lineage>
</organism>
<keyword evidence="8" id="KW-1185">Reference proteome</keyword>
<dbReference type="InterPro" id="IPR036864">
    <property type="entry name" value="Zn2-C6_fun-type_DNA-bd_sf"/>
</dbReference>
<comment type="caution">
    <text evidence="7">The sequence shown here is derived from an EMBL/GenBank/DDBJ whole genome shotgun (WGS) entry which is preliminary data.</text>
</comment>
<protein>
    <submittedName>
        <fullName evidence="7">tRNA processing endoribonuclease</fullName>
    </submittedName>
</protein>
<dbReference type="EMBL" id="JBFCZG010000002">
    <property type="protein sequence ID" value="KAL3425507.1"/>
    <property type="molecule type" value="Genomic_DNA"/>
</dbReference>
<evidence type="ECO:0000256" key="5">
    <source>
        <dbReference type="ARBA" id="ARBA00023242"/>
    </source>
</evidence>
<keyword evidence="4" id="KW-0804">Transcription</keyword>
<feature type="compositionally biased region" description="Polar residues" evidence="6">
    <location>
        <begin position="22"/>
        <end position="32"/>
    </location>
</feature>
<keyword evidence="5" id="KW-0539">Nucleus</keyword>
<dbReference type="Proteomes" id="UP001629113">
    <property type="component" value="Unassembled WGS sequence"/>
</dbReference>
<dbReference type="PANTHER" id="PTHR31845:SF10">
    <property type="entry name" value="ZN(II)2CYS6 TRANSCRIPTION FACTOR (EUROFUNG)"/>
    <property type="match status" value="1"/>
</dbReference>
<accession>A0ABR4PQ81</accession>
<name>A0ABR4PQ81_9HELO</name>
<feature type="compositionally biased region" description="Low complexity" evidence="6">
    <location>
        <begin position="116"/>
        <end position="126"/>
    </location>
</feature>
<evidence type="ECO:0000313" key="8">
    <source>
        <dbReference type="Proteomes" id="UP001629113"/>
    </source>
</evidence>
<evidence type="ECO:0000256" key="3">
    <source>
        <dbReference type="ARBA" id="ARBA00023125"/>
    </source>
</evidence>
<dbReference type="Gene3D" id="4.10.240.10">
    <property type="entry name" value="Zn(2)-C6 fungal-type DNA-binding domain"/>
    <property type="match status" value="1"/>
</dbReference>
<evidence type="ECO:0000256" key="1">
    <source>
        <dbReference type="ARBA" id="ARBA00004123"/>
    </source>
</evidence>
<reference evidence="7 8" key="1">
    <citation type="submission" date="2024-06" db="EMBL/GenBank/DDBJ databases">
        <title>Complete genome of Phlyctema vagabunda strain 19-DSS-EL-015.</title>
        <authorList>
            <person name="Fiorenzani C."/>
        </authorList>
    </citation>
    <scope>NUCLEOTIDE SEQUENCE [LARGE SCALE GENOMIC DNA]</scope>
    <source>
        <strain evidence="7 8">19-DSS-EL-015</strain>
    </source>
</reference>
<evidence type="ECO:0000313" key="7">
    <source>
        <dbReference type="EMBL" id="KAL3425507.1"/>
    </source>
</evidence>
<keyword evidence="3" id="KW-0238">DNA-binding</keyword>
<proteinExistence type="predicted"/>
<gene>
    <name evidence="7" type="ORF">PVAG01_02298</name>
</gene>
<dbReference type="InterPro" id="IPR051089">
    <property type="entry name" value="prtT"/>
</dbReference>
<dbReference type="SUPFAM" id="SSF57701">
    <property type="entry name" value="Zn2/Cys6 DNA-binding domain"/>
    <property type="match status" value="1"/>
</dbReference>
<feature type="region of interest" description="Disordered" evidence="6">
    <location>
        <begin position="108"/>
        <end position="148"/>
    </location>
</feature>
<evidence type="ECO:0000256" key="4">
    <source>
        <dbReference type="ARBA" id="ARBA00023163"/>
    </source>
</evidence>
<evidence type="ECO:0000256" key="2">
    <source>
        <dbReference type="ARBA" id="ARBA00023015"/>
    </source>
</evidence>
<comment type="subcellular location">
    <subcellularLocation>
        <location evidence="1">Nucleus</location>
    </subcellularLocation>
</comment>
<evidence type="ECO:0000256" key="6">
    <source>
        <dbReference type="SAM" id="MobiDB-lite"/>
    </source>
</evidence>
<dbReference type="CDD" id="cd12148">
    <property type="entry name" value="fungal_TF_MHR"/>
    <property type="match status" value="1"/>
</dbReference>